<organism evidence="1 2">
    <name type="scientific">Prevotella pallens ATCC 700821</name>
    <dbReference type="NCBI Taxonomy" id="997353"/>
    <lineage>
        <taxon>Bacteria</taxon>
        <taxon>Pseudomonadati</taxon>
        <taxon>Bacteroidota</taxon>
        <taxon>Bacteroidia</taxon>
        <taxon>Bacteroidales</taxon>
        <taxon>Prevotellaceae</taxon>
        <taxon>Prevotella</taxon>
    </lineage>
</organism>
<accession>F9DFL0</accession>
<reference evidence="1 2" key="1">
    <citation type="submission" date="2011-04" db="EMBL/GenBank/DDBJ databases">
        <authorList>
            <person name="Muzny D."/>
            <person name="Qin X."/>
            <person name="Deng J."/>
            <person name="Jiang H."/>
            <person name="Liu Y."/>
            <person name="Qu J."/>
            <person name="Song X.-Z."/>
            <person name="Zhang L."/>
            <person name="Thornton R."/>
            <person name="Coyle M."/>
            <person name="Francisco L."/>
            <person name="Jackson L."/>
            <person name="Javaid M."/>
            <person name="Korchina V."/>
            <person name="Kovar C."/>
            <person name="Mata R."/>
            <person name="Mathew T."/>
            <person name="Ngo R."/>
            <person name="Nguyen L."/>
            <person name="Nguyen N."/>
            <person name="Okwuonu G."/>
            <person name="Ongeri F."/>
            <person name="Pham C."/>
            <person name="Simmons D."/>
            <person name="Wilczek-Boney K."/>
            <person name="Hale W."/>
            <person name="Jakkamsetti A."/>
            <person name="Pham P."/>
            <person name="Ruth R."/>
            <person name="San Lucas F."/>
            <person name="Warren J."/>
            <person name="Zhang J."/>
            <person name="Zhao Z."/>
            <person name="Zhou C."/>
            <person name="Zhu D."/>
            <person name="Lee S."/>
            <person name="Bess C."/>
            <person name="Blankenburg K."/>
            <person name="Forbes L."/>
            <person name="Fu Q."/>
            <person name="Gubbala S."/>
            <person name="Hirani K."/>
            <person name="Jayaseelan J.C."/>
            <person name="Lara F."/>
            <person name="Munidasa M."/>
            <person name="Palculict T."/>
            <person name="Patil S."/>
            <person name="Pu L.-L."/>
            <person name="Saada N."/>
            <person name="Tang L."/>
            <person name="Weissenberger G."/>
            <person name="Zhu Y."/>
            <person name="Hemphill L."/>
            <person name="Shang Y."/>
            <person name="Youmans B."/>
            <person name="Ayvaz T."/>
            <person name="Ross M."/>
            <person name="Santibanez J."/>
            <person name="Aqrawi P."/>
            <person name="Gross S."/>
            <person name="Joshi V."/>
            <person name="Fowler G."/>
            <person name="Nazareth L."/>
            <person name="Reid J."/>
            <person name="Worley K."/>
            <person name="Petrosino J."/>
            <person name="Highlander S."/>
            <person name="Gibbs R."/>
        </authorList>
    </citation>
    <scope>NUCLEOTIDE SEQUENCE [LARGE SCALE GENOMIC DNA]</scope>
    <source>
        <strain evidence="1 2">ATCC 700821</strain>
    </source>
</reference>
<evidence type="ECO:0000313" key="2">
    <source>
        <dbReference type="Proteomes" id="UP000004123"/>
    </source>
</evidence>
<dbReference type="EMBL" id="AFPY01000018">
    <property type="protein sequence ID" value="EGQ21586.1"/>
    <property type="molecule type" value="Genomic_DNA"/>
</dbReference>
<protein>
    <submittedName>
        <fullName evidence="1">Uncharacterized protein</fullName>
    </submittedName>
</protein>
<dbReference type="STRING" id="997353.HMPREF9144_0450"/>
<proteinExistence type="predicted"/>
<comment type="caution">
    <text evidence="1">The sequence shown here is derived from an EMBL/GenBank/DDBJ whole genome shotgun (WGS) entry which is preliminary data.</text>
</comment>
<dbReference type="AlphaFoldDB" id="F9DFL0"/>
<gene>
    <name evidence="1" type="ORF">HMPREF9144_0450</name>
</gene>
<sequence>MHVCIIISTFAIFCYTFKYANKQYEISIVIIKQTKALQV</sequence>
<dbReference type="Proteomes" id="UP000004123">
    <property type="component" value="Unassembled WGS sequence"/>
</dbReference>
<evidence type="ECO:0000313" key="1">
    <source>
        <dbReference type="EMBL" id="EGQ21586.1"/>
    </source>
</evidence>
<name>F9DFL0_9BACT</name>
<dbReference type="HOGENOM" id="CLU_3314813_0_0_10"/>